<keyword evidence="5 10" id="KW-0808">Transferase</keyword>
<keyword evidence="8 10" id="KW-1133">Transmembrane helix</keyword>
<organism evidence="12 13">
    <name type="scientific">Angiostrongylus cantonensis</name>
    <name type="common">Rat lungworm</name>
    <dbReference type="NCBI Taxonomy" id="6313"/>
    <lineage>
        <taxon>Eukaryota</taxon>
        <taxon>Metazoa</taxon>
        <taxon>Ecdysozoa</taxon>
        <taxon>Nematoda</taxon>
        <taxon>Chromadorea</taxon>
        <taxon>Rhabditida</taxon>
        <taxon>Rhabditina</taxon>
        <taxon>Rhabditomorpha</taxon>
        <taxon>Strongyloidea</taxon>
        <taxon>Metastrongylidae</taxon>
        <taxon>Angiostrongylus</taxon>
    </lineage>
</organism>
<reference evidence="13" key="2">
    <citation type="submission" date="2017-02" db="UniProtKB">
        <authorList>
            <consortium name="WormBaseParasite"/>
        </authorList>
    </citation>
    <scope>IDENTIFICATION</scope>
</reference>
<dbReference type="UniPathway" id="UPA00378"/>
<evidence type="ECO:0000256" key="3">
    <source>
        <dbReference type="ARBA" id="ARBA00008715"/>
    </source>
</evidence>
<evidence type="ECO:0000313" key="12">
    <source>
        <dbReference type="Proteomes" id="UP000035642"/>
    </source>
</evidence>
<protein>
    <recommendedName>
        <fullName evidence="10">Alpha-1,3-glucosyltransferase</fullName>
        <ecNumber evidence="10">2.4.1.-</ecNumber>
    </recommendedName>
</protein>
<feature type="transmembrane region" description="Helical" evidence="10">
    <location>
        <begin position="351"/>
        <end position="372"/>
    </location>
</feature>
<feature type="transmembrane region" description="Helical" evidence="10">
    <location>
        <begin position="438"/>
        <end position="457"/>
    </location>
</feature>
<feature type="transmembrane region" description="Helical" evidence="10">
    <location>
        <begin position="136"/>
        <end position="154"/>
    </location>
</feature>
<dbReference type="PANTHER" id="PTHR12413:SF1">
    <property type="entry name" value="DOLICHYL PYROPHOSPHATE MAN9GLCNAC2 ALPHA-1,3-GLUCOSYLTRANSFERASE"/>
    <property type="match status" value="1"/>
</dbReference>
<keyword evidence="7 10" id="KW-0256">Endoplasmic reticulum</keyword>
<comment type="subcellular location">
    <subcellularLocation>
        <location evidence="1 10">Endoplasmic reticulum membrane</location>
        <topology evidence="1 10">Multi-pass membrane protein</topology>
    </subcellularLocation>
</comment>
<dbReference type="GO" id="GO:0005789">
    <property type="term" value="C:endoplasmic reticulum membrane"/>
    <property type="evidence" value="ECO:0007669"/>
    <property type="project" value="UniProtKB-SubCell"/>
</dbReference>
<feature type="transmembrane region" description="Helical" evidence="10">
    <location>
        <begin position="105"/>
        <end position="129"/>
    </location>
</feature>
<dbReference type="PANTHER" id="PTHR12413">
    <property type="entry name" value="DOLICHYL GLYCOSYLTRANSFERASE"/>
    <property type="match status" value="1"/>
</dbReference>
<name>A0A0K0DHN3_ANGCA</name>
<dbReference type="AlphaFoldDB" id="A0A0K0DHN3"/>
<proteinExistence type="inferred from homology"/>
<evidence type="ECO:0000256" key="4">
    <source>
        <dbReference type="ARBA" id="ARBA00022676"/>
    </source>
</evidence>
<comment type="pathway">
    <text evidence="2 10">Protein modification; protein glycosylation.</text>
</comment>
<feature type="signal peptide" evidence="11">
    <location>
        <begin position="1"/>
        <end position="15"/>
    </location>
</feature>
<evidence type="ECO:0000256" key="10">
    <source>
        <dbReference type="RuleBase" id="RU363110"/>
    </source>
</evidence>
<dbReference type="Proteomes" id="UP000035642">
    <property type="component" value="Unassembled WGS sequence"/>
</dbReference>
<reference evidence="12" key="1">
    <citation type="submission" date="2012-09" db="EMBL/GenBank/DDBJ databases">
        <authorList>
            <person name="Martin A.A."/>
        </authorList>
    </citation>
    <scope>NUCLEOTIDE SEQUENCE</scope>
</reference>
<keyword evidence="4 10" id="KW-0328">Glycosyltransferase</keyword>
<evidence type="ECO:0000256" key="11">
    <source>
        <dbReference type="SAM" id="SignalP"/>
    </source>
</evidence>
<dbReference type="InterPro" id="IPR004856">
    <property type="entry name" value="Glyco_trans_ALG6/ALG8"/>
</dbReference>
<feature type="chain" id="PRO_5012339292" description="Alpha-1,3-glucosyltransferase" evidence="11">
    <location>
        <begin position="16"/>
        <end position="472"/>
    </location>
</feature>
<evidence type="ECO:0000256" key="9">
    <source>
        <dbReference type="ARBA" id="ARBA00023136"/>
    </source>
</evidence>
<evidence type="ECO:0000256" key="2">
    <source>
        <dbReference type="ARBA" id="ARBA00004922"/>
    </source>
</evidence>
<dbReference type="EC" id="2.4.1.-" evidence="10"/>
<dbReference type="GO" id="GO:0042281">
    <property type="term" value="F:dolichyl pyrophosphate Man9GlcNAc2 alpha-1,3-glucosyltransferase activity"/>
    <property type="evidence" value="ECO:0007669"/>
    <property type="project" value="TreeGrafter"/>
</dbReference>
<feature type="transmembrane region" description="Helical" evidence="10">
    <location>
        <begin position="404"/>
        <end position="426"/>
    </location>
</feature>
<evidence type="ECO:0000256" key="1">
    <source>
        <dbReference type="ARBA" id="ARBA00004477"/>
    </source>
</evidence>
<keyword evidence="11" id="KW-0732">Signal</keyword>
<evidence type="ECO:0000313" key="13">
    <source>
        <dbReference type="WBParaSite" id="ACAC_0001071501-mRNA-1"/>
    </source>
</evidence>
<sequence>LLIACLVLSVQSILAVGMHCSIGESKPPMFGDFEAQRHWMEITYNLPPREWYVNSTNNDLSYWGLDYPPLTAYHSYLMGLVASHINSSWVSLKSSRGLETVHHKLFMRLTATVPFHIVYAPAIIYFVFYQTKVKDLSSNLMFALILTYPGLLAIDNAHFQYNSISLGLFVFSFLFLGNQRFLLGSIFFVMALNYKQMELYHALPVFVFILARSLKSTVSLVVSVTFVLLWLPFVINGLQTVLAVLRRLFPLYRGLYEDKVASVWCAFSFVFRMNNLFSLDTALCVVLVTTPSLFLLFLRPTMKNFKLSLMISSLAFFLFSFHVHEKSILLAAVTTFVFFFTNSLVSAVPGFFFYSNILNIILMLLFFFFSLFPLCLKDGTGLLLTLFIAYYISCSLTIHPSGKLLLPIYHLSCLTAVALCVMEWTLTPPARYPHIFPLFNAMYSCVHFLIFLCYFYIEMTSNEYRLWVKKSA</sequence>
<feature type="transmembrane region" description="Helical" evidence="10">
    <location>
        <begin position="276"/>
        <end position="298"/>
    </location>
</feature>
<evidence type="ECO:0000256" key="5">
    <source>
        <dbReference type="ARBA" id="ARBA00022679"/>
    </source>
</evidence>
<dbReference type="STRING" id="6313.A0A0K0DHN3"/>
<keyword evidence="6 10" id="KW-0812">Transmembrane</keyword>
<keyword evidence="12" id="KW-1185">Reference proteome</keyword>
<accession>A0A0K0DHN3</accession>
<feature type="transmembrane region" description="Helical" evidence="10">
    <location>
        <begin position="304"/>
        <end position="321"/>
    </location>
</feature>
<comment type="similarity">
    <text evidence="3 10">Belongs to the ALG6/ALG8 glucosyltransferase family.</text>
</comment>
<keyword evidence="9 10" id="KW-0472">Membrane</keyword>
<feature type="transmembrane region" description="Helical" evidence="10">
    <location>
        <begin position="328"/>
        <end position="345"/>
    </location>
</feature>
<dbReference type="WBParaSite" id="ACAC_0001071501-mRNA-1">
    <property type="protein sequence ID" value="ACAC_0001071501-mRNA-1"/>
    <property type="gene ID" value="ACAC_0001071501"/>
</dbReference>
<feature type="transmembrane region" description="Helical" evidence="10">
    <location>
        <begin position="220"/>
        <end position="245"/>
    </location>
</feature>
<evidence type="ECO:0000256" key="7">
    <source>
        <dbReference type="ARBA" id="ARBA00022824"/>
    </source>
</evidence>
<evidence type="ECO:0000256" key="8">
    <source>
        <dbReference type="ARBA" id="ARBA00022989"/>
    </source>
</evidence>
<feature type="transmembrane region" description="Helical" evidence="10">
    <location>
        <begin position="166"/>
        <end position="192"/>
    </location>
</feature>
<dbReference type="Pfam" id="PF03155">
    <property type="entry name" value="Alg6_Alg8"/>
    <property type="match status" value="1"/>
</dbReference>
<evidence type="ECO:0000256" key="6">
    <source>
        <dbReference type="ARBA" id="ARBA00022692"/>
    </source>
</evidence>
<feature type="transmembrane region" description="Helical" evidence="10">
    <location>
        <begin position="379"/>
        <end position="398"/>
    </location>
</feature>